<evidence type="ECO:0000256" key="5">
    <source>
        <dbReference type="ARBA" id="ARBA00022692"/>
    </source>
</evidence>
<dbReference type="PANTHER" id="PTHR30451:SF20">
    <property type="entry name" value="FIMBRIAE USHER"/>
    <property type="match status" value="1"/>
</dbReference>
<dbReference type="GO" id="GO:0009279">
    <property type="term" value="C:cell outer membrane"/>
    <property type="evidence" value="ECO:0007669"/>
    <property type="project" value="UniProtKB-SubCell"/>
</dbReference>
<keyword evidence="7 9" id="KW-0472">Membrane</keyword>
<reference evidence="12 13" key="1">
    <citation type="submission" date="2018-01" db="EMBL/GenBank/DDBJ databases">
        <title>Geographic spread and resistance mechanisms of dominant carbapenem-resistant Enterobacter cloacae complex clones ST171 and ST78.</title>
        <authorList>
            <person name="Gomez-Simmonds A."/>
            <person name="Annavajhala M.K."/>
            <person name="Wang Z."/>
            <person name="Macesic N."/>
            <person name="Hu Y."/>
            <person name="Giddins M.J."/>
            <person name="O'Malley A."/>
            <person name="Toussaint N.C."/>
            <person name="Whittier S."/>
            <person name="Torres V.J."/>
            <person name="Uhlemann A.-C."/>
        </authorList>
    </citation>
    <scope>NUCLEOTIDE SEQUENCE [LARGE SCALE GENOMIC DNA]</scope>
    <source>
        <strain evidence="12 13">78</strain>
    </source>
</reference>
<dbReference type="GeneID" id="99708142"/>
<name>A0A8B6AFW8_9ENTR</name>
<dbReference type="Pfam" id="PF13953">
    <property type="entry name" value="PapC_C"/>
    <property type="match status" value="1"/>
</dbReference>
<evidence type="ECO:0000256" key="4">
    <source>
        <dbReference type="ARBA" id="ARBA00022452"/>
    </source>
</evidence>
<evidence type="ECO:0000256" key="8">
    <source>
        <dbReference type="ARBA" id="ARBA00023237"/>
    </source>
</evidence>
<proteinExistence type="inferred from homology"/>
<dbReference type="Proteomes" id="UP000244004">
    <property type="component" value="Unassembled WGS sequence"/>
</dbReference>
<evidence type="ECO:0000256" key="2">
    <source>
        <dbReference type="ARBA" id="ARBA00008064"/>
    </source>
</evidence>
<evidence type="ECO:0000256" key="1">
    <source>
        <dbReference type="ARBA" id="ARBA00004571"/>
    </source>
</evidence>
<dbReference type="Gene3D" id="2.60.40.2070">
    <property type="match status" value="1"/>
</dbReference>
<keyword evidence="3 9" id="KW-0813">Transport</keyword>
<dbReference type="SUPFAM" id="SSF141729">
    <property type="entry name" value="FimD N-terminal domain-like"/>
    <property type="match status" value="1"/>
</dbReference>
<comment type="similarity">
    <text evidence="2 9">Belongs to the fimbrial export usher family.</text>
</comment>
<evidence type="ECO:0000259" key="10">
    <source>
        <dbReference type="Pfam" id="PF13953"/>
    </source>
</evidence>
<dbReference type="FunFam" id="2.60.40.3110:FF:000001">
    <property type="entry name" value="Putative fimbrial outer membrane usher"/>
    <property type="match status" value="1"/>
</dbReference>
<dbReference type="InterPro" id="IPR037224">
    <property type="entry name" value="PapC_N_sf"/>
</dbReference>
<gene>
    <name evidence="12" type="ORF">C1O12_20645</name>
</gene>
<dbReference type="GO" id="GO:0015473">
    <property type="term" value="F:fimbrial usher porin activity"/>
    <property type="evidence" value="ECO:0007669"/>
    <property type="project" value="InterPro"/>
</dbReference>
<evidence type="ECO:0000256" key="3">
    <source>
        <dbReference type="ARBA" id="ARBA00022448"/>
    </source>
</evidence>
<dbReference type="InterPro" id="IPR043142">
    <property type="entry name" value="PapC-like_C_sf"/>
</dbReference>
<organism evidence="12 13">
    <name type="scientific">Enterobacter hormaechei</name>
    <dbReference type="NCBI Taxonomy" id="158836"/>
    <lineage>
        <taxon>Bacteria</taxon>
        <taxon>Pseudomonadati</taxon>
        <taxon>Pseudomonadota</taxon>
        <taxon>Gammaproteobacteria</taxon>
        <taxon>Enterobacterales</taxon>
        <taxon>Enterobacteriaceae</taxon>
        <taxon>Enterobacter</taxon>
        <taxon>Enterobacter cloacae complex</taxon>
    </lineage>
</organism>
<dbReference type="InterPro" id="IPR025885">
    <property type="entry name" value="PapC_N"/>
</dbReference>
<keyword evidence="9" id="KW-1029">Fimbrium biogenesis</keyword>
<dbReference type="EMBL" id="PNXT01000002">
    <property type="protein sequence ID" value="PTX81865.1"/>
    <property type="molecule type" value="Genomic_DNA"/>
</dbReference>
<feature type="domain" description="PapC N-terminal" evidence="11">
    <location>
        <begin position="33"/>
        <end position="170"/>
    </location>
</feature>
<keyword evidence="5 9" id="KW-0812">Transmembrane</keyword>
<evidence type="ECO:0000313" key="12">
    <source>
        <dbReference type="EMBL" id="PTX81865.1"/>
    </source>
</evidence>
<dbReference type="InterPro" id="IPR025949">
    <property type="entry name" value="PapC-like_C"/>
</dbReference>
<feature type="domain" description="PapC-like C-terminal" evidence="10">
    <location>
        <begin position="762"/>
        <end position="824"/>
    </location>
</feature>
<dbReference type="Gene3D" id="2.60.40.2610">
    <property type="entry name" value="Outer membrane usher protein FimD, plug domain"/>
    <property type="match status" value="1"/>
</dbReference>
<evidence type="ECO:0000256" key="7">
    <source>
        <dbReference type="ARBA" id="ARBA00023136"/>
    </source>
</evidence>
<protein>
    <submittedName>
        <fullName evidence="12">Fimbrial biogenesis outer membrane usher protein</fullName>
    </submittedName>
</protein>
<dbReference type="Pfam" id="PF13954">
    <property type="entry name" value="PapC_N"/>
    <property type="match status" value="1"/>
</dbReference>
<keyword evidence="8 9" id="KW-0998">Cell outer membrane</keyword>
<sequence>MLRHRAYPRCCLFVSTLTLISASFVQAQEAYVFDASLLRGSGLNKVDIEQLNQDSMIKPGSYTLDLYVNGTLAARDDIVFTAVEHRVMPCFSWGTLKKIGLKSLPEEPGEGCYRPDNALFSGITVSSVMSQMRVDFSVPQTLLDKLPRGGIREESLESGESMLFLNYMANQYHVTQKQDGGGTTDSTYLNLNGGLNLGLWRYRQQSALNYDSDLGSHWTTTRRYVQRAIVPLRSEMMIGEGYTDGRFFSGISFRGVQLTSDTRMRPESQRGYAPVVRGIARTNAKVTIRQGNNTLYETTVAPGAFAIDDLYPTNYAGDLNVIVTEADGNESTFNVPFSALAESMRAGFSEYSATVGRVRDVGNNDEFSEIVWQHGVTNALTINAGNQLANGYQAFMLGGVYSSTLGAWGMDSTFSRARLNSDDYQTGWMSRLNYSKHFPQTGTSVALAGYRYSTGGYAELYDVLGSRAAHNEEWQSSTWRQRSRVELSASQALDWLGNINLSFSSQDYRDQKSRDKQLQASWSKAFAYGISVNLTAARTRRITPSSQNGMGNAVDWSDAWQAKTQTLWSLSFSIPLGQSRYSPMLSISANHSDDDGGDYQSTLSGVMGERDPLSYSLNYATNDRGEQSVWGANFQKNFPWASGGASWSSSSDYWQASASLQGALVLHRGGITPGPYLGDTFALIEAPGADGARISGGQGAQVNAFGYALAPSLVPYQFNTVSLDPQDMADDVELQISVQRVAPFAGAMVRLRYTTLQGQAMLITAQRLKGEVIPMGAAVYDEYDNSIGMMGQASQLYFRASDEKGILRIKWGEAQQESCRIAWQNTQPSEPLRVLTLPCR</sequence>
<comment type="subcellular location">
    <subcellularLocation>
        <location evidence="1 9">Cell outer membrane</location>
        <topology evidence="1 9">Multi-pass membrane protein</topology>
    </subcellularLocation>
</comment>
<evidence type="ECO:0000256" key="9">
    <source>
        <dbReference type="RuleBase" id="RU003884"/>
    </source>
</evidence>
<keyword evidence="4" id="KW-1134">Transmembrane beta strand</keyword>
<dbReference type="AlphaFoldDB" id="A0A8B6AFW8"/>
<dbReference type="InterPro" id="IPR018030">
    <property type="entry name" value="Fimbrial_membr_usher_CS"/>
</dbReference>
<dbReference type="InterPro" id="IPR042186">
    <property type="entry name" value="FimD_plug_dom"/>
</dbReference>
<dbReference type="PANTHER" id="PTHR30451">
    <property type="entry name" value="OUTER MEMBRANE USHER PROTEIN"/>
    <property type="match status" value="1"/>
</dbReference>
<dbReference type="InterPro" id="IPR000015">
    <property type="entry name" value="Fimb_usher"/>
</dbReference>
<dbReference type="GO" id="GO:0009297">
    <property type="term" value="P:pilus assembly"/>
    <property type="evidence" value="ECO:0007669"/>
    <property type="project" value="InterPro"/>
</dbReference>
<dbReference type="Pfam" id="PF00577">
    <property type="entry name" value="Usher"/>
    <property type="match status" value="1"/>
</dbReference>
<comment type="caution">
    <text evidence="12">The sequence shown here is derived from an EMBL/GenBank/DDBJ whole genome shotgun (WGS) entry which is preliminary data.</text>
</comment>
<evidence type="ECO:0000259" key="11">
    <source>
        <dbReference type="Pfam" id="PF13954"/>
    </source>
</evidence>
<evidence type="ECO:0000256" key="6">
    <source>
        <dbReference type="ARBA" id="ARBA00022729"/>
    </source>
</evidence>
<dbReference type="Gene3D" id="2.60.40.3110">
    <property type="match status" value="1"/>
</dbReference>
<dbReference type="RefSeq" id="WP_022649827.1">
    <property type="nucleotide sequence ID" value="NZ_AP025764.1"/>
</dbReference>
<dbReference type="Gene3D" id="3.10.20.410">
    <property type="match status" value="1"/>
</dbReference>
<dbReference type="PROSITE" id="PS01151">
    <property type="entry name" value="FIMBRIAL_USHER"/>
    <property type="match status" value="1"/>
</dbReference>
<accession>A0A8B6AFW8</accession>
<evidence type="ECO:0000313" key="13">
    <source>
        <dbReference type="Proteomes" id="UP000244004"/>
    </source>
</evidence>
<keyword evidence="6" id="KW-0732">Signal</keyword>